<dbReference type="PATRIC" id="fig|42253.5.peg.4780"/>
<dbReference type="STRING" id="42253.NITMOv2_4847"/>
<evidence type="ECO:0000313" key="3">
    <source>
        <dbReference type="Proteomes" id="UP000069205"/>
    </source>
</evidence>
<gene>
    <name evidence="2" type="ORF">NITMOv2_4847</name>
</gene>
<keyword evidence="3" id="KW-1185">Reference proteome</keyword>
<evidence type="ECO:0000313" key="2">
    <source>
        <dbReference type="EMBL" id="ALA61215.1"/>
    </source>
</evidence>
<dbReference type="InterPro" id="IPR000594">
    <property type="entry name" value="ThiF_NAD_FAD-bd"/>
</dbReference>
<sequence length="457" mass="50784">MTTCQLKMTRQDFNRVMSHLFPGDDDEHAAVLLAGVSLIEGRLTLLVRETYVAREGIDYVHGKTGYRALAPTFIHRCITRARDERLVYLAIHNHLSDEYVGFSSVDLASHERGYPALLQIARGMPVGALVFGKRSIEADIWLPDRTRLSLEQAIVVGSTIHRLTPSPTLITVSRTETYDRQVRMFGKAGQIELRKCRVGIIGLGGIGSLVAEYLARLGVGHFCLIDDDWVEHTNLSRIIGASAEDAIARVYKVEVCKRMILQANVEADVQTLTEDVSRETVAKRLLACDFIFLAADSMRARLVFNAIVHQYFIPGVQLGSKIRCGSNGSLLEVMSANRSVRPGKGCLWCNQFIDPTGLAKEAKTDEERKAQQYGVEEPNPSVISLNAISASHAVNDFLLDYLCLRPESEALQYEHIHCLRDVRTLVTPRKDADCPECSREGRRFGRGDSADLPCAEG</sequence>
<dbReference type="Gene3D" id="3.40.50.720">
    <property type="entry name" value="NAD(P)-binding Rossmann-like Domain"/>
    <property type="match status" value="1"/>
</dbReference>
<dbReference type="EMBL" id="CP011801">
    <property type="protein sequence ID" value="ALA61215.1"/>
    <property type="molecule type" value="Genomic_DNA"/>
</dbReference>
<dbReference type="PANTHER" id="PTHR43267">
    <property type="entry name" value="TRNA THREONYLCARBAMOYLADENOSINE DEHYDRATASE"/>
    <property type="match status" value="1"/>
</dbReference>
<dbReference type="Proteomes" id="UP000069205">
    <property type="component" value="Chromosome"/>
</dbReference>
<proteinExistence type="predicted"/>
<accession>A0A0K2GJT4</accession>
<dbReference type="SUPFAM" id="SSF69572">
    <property type="entry name" value="Activating enzymes of the ubiquitin-like proteins"/>
    <property type="match status" value="1"/>
</dbReference>
<dbReference type="GO" id="GO:0008641">
    <property type="term" value="F:ubiquitin-like modifier activating enzyme activity"/>
    <property type="evidence" value="ECO:0007669"/>
    <property type="project" value="InterPro"/>
</dbReference>
<dbReference type="Pfam" id="PF00899">
    <property type="entry name" value="ThiF"/>
    <property type="match status" value="1"/>
</dbReference>
<organism evidence="2 3">
    <name type="scientific">Nitrospira moscoviensis</name>
    <dbReference type="NCBI Taxonomy" id="42253"/>
    <lineage>
        <taxon>Bacteria</taxon>
        <taxon>Pseudomonadati</taxon>
        <taxon>Nitrospirota</taxon>
        <taxon>Nitrospiria</taxon>
        <taxon>Nitrospirales</taxon>
        <taxon>Nitrospiraceae</taxon>
        <taxon>Nitrospira</taxon>
    </lineage>
</organism>
<reference evidence="2 3" key="1">
    <citation type="journal article" date="2015" name="Proc. Natl. Acad. Sci. U.S.A.">
        <title>Expanded metabolic versatility of ubiquitous nitrite-oxidizing bacteria from the genus Nitrospira.</title>
        <authorList>
            <person name="Koch H."/>
            <person name="Lucker S."/>
            <person name="Albertsen M."/>
            <person name="Kitzinger K."/>
            <person name="Herbold C."/>
            <person name="Spieck E."/>
            <person name="Nielsen P.H."/>
            <person name="Wagner M."/>
            <person name="Daims H."/>
        </authorList>
    </citation>
    <scope>NUCLEOTIDE SEQUENCE [LARGE SCALE GENOMIC DNA]</scope>
    <source>
        <strain evidence="2 3">NSP M-1</strain>
    </source>
</reference>
<protein>
    <submittedName>
        <fullName evidence="2">UBA/THIF-type NAD/FAD binding protein</fullName>
    </submittedName>
</protein>
<dbReference type="OrthoDB" id="2746358at2"/>
<dbReference type="InterPro" id="IPR045886">
    <property type="entry name" value="ThiF/MoeB/HesA"/>
</dbReference>
<feature type="domain" description="THIF-type NAD/FAD binding fold" evidence="1">
    <location>
        <begin position="178"/>
        <end position="434"/>
    </location>
</feature>
<dbReference type="AlphaFoldDB" id="A0A0K2GJT4"/>
<dbReference type="GO" id="GO:0061504">
    <property type="term" value="P:cyclic threonylcarbamoyladenosine biosynthetic process"/>
    <property type="evidence" value="ECO:0007669"/>
    <property type="project" value="TreeGrafter"/>
</dbReference>
<dbReference type="GO" id="GO:0061503">
    <property type="term" value="F:tRNA threonylcarbamoyladenosine dehydratase"/>
    <property type="evidence" value="ECO:0007669"/>
    <property type="project" value="TreeGrafter"/>
</dbReference>
<dbReference type="InterPro" id="IPR035985">
    <property type="entry name" value="Ubiquitin-activating_enz"/>
</dbReference>
<dbReference type="PANTHER" id="PTHR43267:SF1">
    <property type="entry name" value="TRNA THREONYLCARBAMOYLADENOSINE DEHYDRATASE"/>
    <property type="match status" value="1"/>
</dbReference>
<evidence type="ECO:0000259" key="1">
    <source>
        <dbReference type="Pfam" id="PF00899"/>
    </source>
</evidence>
<dbReference type="KEGG" id="nmv:NITMOv2_4847"/>
<name>A0A0K2GJT4_NITMO</name>